<evidence type="ECO:0000313" key="3">
    <source>
        <dbReference type="EMBL" id="WUN80058.1"/>
    </source>
</evidence>
<keyword evidence="4" id="KW-1185">Reference proteome</keyword>
<dbReference type="Proteomes" id="UP001432312">
    <property type="component" value="Chromosome"/>
</dbReference>
<feature type="compositionally biased region" description="Low complexity" evidence="1">
    <location>
        <begin position="10"/>
        <end position="29"/>
    </location>
</feature>
<reference evidence="3" key="1">
    <citation type="submission" date="2022-10" db="EMBL/GenBank/DDBJ databases">
        <title>The complete genomes of actinobacterial strains from the NBC collection.</title>
        <authorList>
            <person name="Joergensen T.S."/>
            <person name="Alvarez Arevalo M."/>
            <person name="Sterndorff E.B."/>
            <person name="Faurdal D."/>
            <person name="Vuksanovic O."/>
            <person name="Mourched A.-S."/>
            <person name="Charusanti P."/>
            <person name="Shaw S."/>
            <person name="Blin K."/>
            <person name="Weber T."/>
        </authorList>
    </citation>
    <scope>NUCLEOTIDE SEQUENCE</scope>
    <source>
        <strain evidence="3">NBC_00303</strain>
    </source>
</reference>
<evidence type="ECO:0008006" key="5">
    <source>
        <dbReference type="Google" id="ProtNLM"/>
    </source>
</evidence>
<feature type="transmembrane region" description="Helical" evidence="2">
    <location>
        <begin position="57"/>
        <end position="77"/>
    </location>
</feature>
<organism evidence="3 4">
    <name type="scientific">Streptomyces erythrochromogenes</name>
    <dbReference type="NCBI Taxonomy" id="285574"/>
    <lineage>
        <taxon>Bacteria</taxon>
        <taxon>Bacillati</taxon>
        <taxon>Actinomycetota</taxon>
        <taxon>Actinomycetes</taxon>
        <taxon>Kitasatosporales</taxon>
        <taxon>Streptomycetaceae</taxon>
        <taxon>Streptomyces</taxon>
    </lineage>
</organism>
<protein>
    <recommendedName>
        <fullName evidence="5">Integral membrane protein</fullName>
    </recommendedName>
</protein>
<evidence type="ECO:0000256" key="1">
    <source>
        <dbReference type="SAM" id="MobiDB-lite"/>
    </source>
</evidence>
<feature type="region of interest" description="Disordered" evidence="1">
    <location>
        <begin position="1"/>
        <end position="36"/>
    </location>
</feature>
<dbReference type="EMBL" id="CP108036">
    <property type="protein sequence ID" value="WUN80058.1"/>
    <property type="molecule type" value="Genomic_DNA"/>
</dbReference>
<name>A0ABZ1QDP8_9ACTN</name>
<sequence length="186" mass="19951">MSDDQRDQTPAEPAAADRAAATAASEPAVPAGPQPEPLRFFGTTWVDHEGGYGLRRAALAVGSLVTATAAAVLLRLSYEGLEIGNVGPFLSISVVVLFAIASAIAFVKTWDSFRRRPAPSSDEAALKGLKTIGFIGSLIAYSLRCLTEAPGEKLHRAEYERAQAEYARRRSTRTGNPAARRPKRKK</sequence>
<accession>A0ABZ1QDP8</accession>
<keyword evidence="2" id="KW-0812">Transmembrane</keyword>
<feature type="transmembrane region" description="Helical" evidence="2">
    <location>
        <begin position="89"/>
        <end position="107"/>
    </location>
</feature>
<gene>
    <name evidence="3" type="ORF">OHA91_16980</name>
</gene>
<evidence type="ECO:0000313" key="4">
    <source>
        <dbReference type="Proteomes" id="UP001432312"/>
    </source>
</evidence>
<keyword evidence="2" id="KW-1133">Transmembrane helix</keyword>
<keyword evidence="2" id="KW-0472">Membrane</keyword>
<dbReference type="GeneID" id="95497764"/>
<feature type="region of interest" description="Disordered" evidence="1">
    <location>
        <begin position="165"/>
        <end position="186"/>
    </location>
</feature>
<dbReference type="RefSeq" id="WP_031147838.1">
    <property type="nucleotide sequence ID" value="NZ_CP108036.1"/>
</dbReference>
<evidence type="ECO:0000256" key="2">
    <source>
        <dbReference type="SAM" id="Phobius"/>
    </source>
</evidence>
<proteinExistence type="predicted"/>